<comment type="caution">
    <text evidence="2">The sequence shown here is derived from an EMBL/GenBank/DDBJ whole genome shotgun (WGS) entry which is preliminary data.</text>
</comment>
<accession>A0A8J6BTT5</accession>
<feature type="region of interest" description="Disordered" evidence="1">
    <location>
        <begin position="194"/>
        <end position="244"/>
    </location>
</feature>
<proteinExistence type="predicted"/>
<name>A0A8J6BTT5_9EUKA</name>
<evidence type="ECO:0000256" key="1">
    <source>
        <dbReference type="SAM" id="MobiDB-lite"/>
    </source>
</evidence>
<keyword evidence="3" id="KW-1185">Reference proteome</keyword>
<reference evidence="2" key="1">
    <citation type="submission" date="2021-05" db="EMBL/GenBank/DDBJ databases">
        <title>A free-living protist that lacks canonical eukaryotic 1 DNA replication and segregation systems.</title>
        <authorList>
            <person name="Salas-Leiva D.E."/>
            <person name="Tromer E.C."/>
            <person name="Curtis B.A."/>
            <person name="Jerlstrom-Hultqvist J."/>
            <person name="Kolisko M."/>
            <person name="Yi Z."/>
            <person name="Salas-Leiva J.S."/>
            <person name="Gallot-Lavallee L."/>
            <person name="Kops G.J.P.L."/>
            <person name="Archibald J.M."/>
            <person name="Simpson A.G.B."/>
            <person name="Roger A.J."/>
        </authorList>
    </citation>
    <scope>NUCLEOTIDE SEQUENCE</scope>
    <source>
        <strain evidence="2">BICM</strain>
    </source>
</reference>
<gene>
    <name evidence="2" type="ORF">J8273_8976</name>
</gene>
<feature type="compositionally biased region" description="Pro residues" evidence="1">
    <location>
        <begin position="232"/>
        <end position="241"/>
    </location>
</feature>
<dbReference type="AlphaFoldDB" id="A0A8J6BTT5"/>
<protein>
    <submittedName>
        <fullName evidence="2">Uncharacterized protein</fullName>
    </submittedName>
</protein>
<evidence type="ECO:0000313" key="2">
    <source>
        <dbReference type="EMBL" id="KAG9389676.1"/>
    </source>
</evidence>
<sequence length="453" mass="50099">MSLTFETPSIDTETATFESLQDFKAKATIFLDTHKKLPLSILLSPSTRLELQADDHDPATIKLDAFIAWVEQRLMPDDVLQLTKDLAALKAPTATPGPHALLSITRQHAATVRTRLQLFDKLADDDDLLQDLPEDSTPGDNFSHYAGKCFVKGLGPSVLQKQTRALAAITGATSFEDVVKCAVKAAKRLDKRGFTPLGHVQPTDRPQAHTGKRKNWQRQGGQPSHPHKGPAQQPPQGPKGPDPIKNRLGIPFCPICENYGHKSFRCPQHPKHRLEERKAEANLAAIAEGPMTTTVTTDQVAEMEIILPNIGAAPIRVKWRYYVLPGEAFKVLLGCDVLRALGLIGDETLNFNLGKIMSDPNEDEWLPFAHRYLDSEANVCDTQEVLGVKVPESKIRDQIISMILEAEEVFDETLPSEGSRLDKMSIELIDREELVQLRPRSLHAAFSGTLTGT</sequence>
<organism evidence="2 3">
    <name type="scientific">Carpediemonas membranifera</name>
    <dbReference type="NCBI Taxonomy" id="201153"/>
    <lineage>
        <taxon>Eukaryota</taxon>
        <taxon>Metamonada</taxon>
        <taxon>Carpediemonas-like organisms</taxon>
        <taxon>Carpediemonas</taxon>
    </lineage>
</organism>
<dbReference type="Proteomes" id="UP000717585">
    <property type="component" value="Unassembled WGS sequence"/>
</dbReference>
<evidence type="ECO:0000313" key="3">
    <source>
        <dbReference type="Proteomes" id="UP000717585"/>
    </source>
</evidence>
<dbReference type="EMBL" id="JAHDYR010000069">
    <property type="protein sequence ID" value="KAG9389676.1"/>
    <property type="molecule type" value="Genomic_DNA"/>
</dbReference>